<comment type="caution">
    <text evidence="1">The sequence shown here is derived from an EMBL/GenBank/DDBJ whole genome shotgun (WGS) entry which is preliminary data.</text>
</comment>
<evidence type="ECO:0000313" key="1">
    <source>
        <dbReference type="EMBL" id="MCR8633213.1"/>
    </source>
</evidence>
<evidence type="ECO:0000313" key="2">
    <source>
        <dbReference type="Proteomes" id="UP001300012"/>
    </source>
</evidence>
<dbReference type="RefSeq" id="WP_258214788.1">
    <property type="nucleotide sequence ID" value="NZ_JANQBD010000013.1"/>
</dbReference>
<proteinExistence type="predicted"/>
<organism evidence="1 2">
    <name type="scientific">Paenibacillus radicis</name>
    <name type="common">ex Xue et al. 2023</name>
    <dbReference type="NCBI Taxonomy" id="2972489"/>
    <lineage>
        <taxon>Bacteria</taxon>
        <taxon>Bacillati</taxon>
        <taxon>Bacillota</taxon>
        <taxon>Bacilli</taxon>
        <taxon>Bacillales</taxon>
        <taxon>Paenibacillaceae</taxon>
        <taxon>Paenibacillus</taxon>
    </lineage>
</organism>
<dbReference type="Proteomes" id="UP001300012">
    <property type="component" value="Unassembled WGS sequence"/>
</dbReference>
<name>A0ABT1YJ41_9BACL</name>
<keyword evidence="2" id="KW-1185">Reference proteome</keyword>
<dbReference type="InterPro" id="IPR004027">
    <property type="entry name" value="SEC_C_motif"/>
</dbReference>
<sequence length="813" mass="94229">MGKSIKKRLSHKPDQYTSFGPFEMAQFGNTVVMRNNMSEEDHERIMAKLAGDYPDTYTKIDELVNSIRSLVVRCDPLQLLVQGYYGMLFSMLNKSSEFQFDFDDTVAVRMIDYVQSIIVSTPPLENREESQDLVISELSNKVSELYSNLHHFHMTHSAYLKENDPEYDPEYDMLYVQAQELRTTVRGDRYAVHEIEHLRDLLTPHNEIFIELFNIGIEDFLDGIRKLQFSLMQGINQLMTDMEELRERTLEAVEKKLATEHLFSDPRDAMNEVVNEKGLGELKESVTNRLFGYDLFDVRKITGLPDSLLRELAWKPGEDKDFFATGEYAGWPLRKLPIEVRPFISIDKNYYCFDLYSLFDNLYRVIQRLIIRLKPEYKQEWNTKQKEVSEELPFRLFCNLLSGAEVFQSIYYPSSTGKSGKKEWCENDGIIIFDDHLIVIEVKAGSFTYTPPSTDFPAYIQSIKTLIKSPRDQAKRFIDYLFSAETVTVYDEQHNPIRNLRSSDFRQVTICGITIDNFNSFAARASKLTPLGVELNLTPVWSISVDDLRVCLDYFDSPSKFTHFMEQRYKAAQSEEIELFDELDHLGMYIKHNHYVTRAIESGGRRVLWQGYREELDNYFVKLIFDEEALDKPKQNIPAMIEDIIKMLDHQAKKGRCKVVSSLLDMDGDTREQIEAQLITVLRRQSETGRLMPLSLFGEVKITIACNQEGITSFSNEYVNDYILATLLRTNDSERLGLYLTYSRDGVLIDVDFSYLTKDNIPDARKEEIEKKSVEYAESRIASFKKQTGAKKIGRNNICPCGSGKKYKKCCDN</sequence>
<protein>
    <submittedName>
        <fullName evidence="1">SEC-C metal-binding domain-containing protein</fullName>
    </submittedName>
</protein>
<gene>
    <name evidence="1" type="ORF">NV381_18595</name>
</gene>
<accession>A0ABT1YJ41</accession>
<dbReference type="EMBL" id="JANQBD010000013">
    <property type="protein sequence ID" value="MCR8633213.1"/>
    <property type="molecule type" value="Genomic_DNA"/>
</dbReference>
<reference evidence="1 2" key="1">
    <citation type="submission" date="2022-08" db="EMBL/GenBank/DDBJ databases">
        <title>Paenibacillus endoradicis sp. nov., Paenibacillus radicibacter sp. nov and Paenibacillus pararadicis sp. nov., three cold-adapted plant growth-promoting bacteria isolated from root of Larix gmelinii in Great Khingan.</title>
        <authorList>
            <person name="Xue H."/>
        </authorList>
    </citation>
    <scope>NUCLEOTIDE SEQUENCE [LARGE SCALE GENOMIC DNA]</scope>
    <source>
        <strain evidence="1 2">N5-1-1-5</strain>
    </source>
</reference>
<dbReference type="Pfam" id="PF02810">
    <property type="entry name" value="SEC-C"/>
    <property type="match status" value="1"/>
</dbReference>
<dbReference type="SUPFAM" id="SSF103642">
    <property type="entry name" value="Sec-C motif"/>
    <property type="match status" value="1"/>
</dbReference>
<dbReference type="Gene3D" id="3.10.450.50">
    <property type="match status" value="1"/>
</dbReference>